<dbReference type="SUPFAM" id="SSF55729">
    <property type="entry name" value="Acyl-CoA N-acyltransferases (Nat)"/>
    <property type="match status" value="1"/>
</dbReference>
<feature type="compositionally biased region" description="Low complexity" evidence="1">
    <location>
        <begin position="683"/>
        <end position="695"/>
    </location>
</feature>
<dbReference type="InterPro" id="IPR000008">
    <property type="entry name" value="C2_dom"/>
</dbReference>
<comment type="caution">
    <text evidence="4">The sequence shown here is derived from an EMBL/GenBank/DDBJ whole genome shotgun (WGS) entry which is preliminary data.</text>
</comment>
<dbReference type="OrthoDB" id="270970at2759"/>
<dbReference type="InterPro" id="IPR037791">
    <property type="entry name" value="C2_fungal_Inn1"/>
</dbReference>
<dbReference type="CDD" id="cd08681">
    <property type="entry name" value="C2_fungal_Inn1p-like"/>
    <property type="match status" value="1"/>
</dbReference>
<feature type="compositionally biased region" description="Polar residues" evidence="1">
    <location>
        <begin position="508"/>
        <end position="520"/>
    </location>
</feature>
<dbReference type="GO" id="GO:0016747">
    <property type="term" value="F:acyltransferase activity, transferring groups other than amino-acyl groups"/>
    <property type="evidence" value="ECO:0007669"/>
    <property type="project" value="InterPro"/>
</dbReference>
<sequence length="1097" mass="121273">MPDEPSVATNEETNPWQSARLTYRAIEPEDEEFIHEVESHAATFINLQPALKRPQSKADSKKSFDHYVNECLLAVVVCITAEDLKPIGVINLEGPEPDHGHHRYSDMGLGLSPSEQGKGYGSEAIRWALQWGFESAGLHRISVKAFEYNAGAMRLYERLGFKHEGTVRETWWHAGKWWGDIEYGMLEHEWRALQEKEREGKKEIALRAGIFADMTVDGPEIGTFVMIVDRAKNLPNRKTMGKQNPYCAARLGKEAKKTETDKRGGQTPRWDQELRFTVHDSPDYYTLKVSVFSEDKRTELIGEAFVSLSDVIVPGGGKRDVWQGLNCKGKYAGEVRIEMTYYDSRPKPEVSRESSFGDEDTRIVSGSGRVKRRPLPGLNGARGMTPDTIPDPYAPSPVSGRARHGPRELGMPARANSMPPEMLHHNEIPHRTSSGAPQYHAQQSVYDDHQTYGEPDGYDDPYAYHDPSDDQQYDQPDFLPQLPPSNRSRGAASQAIGQPYVNAPLQAHQRSQSQGLQHTHSAPRIPTIETDCHPGFSLHTEVPQPLPDLDFQHQHLHQRLHNPPQGWESPYESSYDATGPTEDDAGRPPPPPPQHSHSAPAVPQYSPAHSPVGSPYGAAPSLSQPYINNASPLQSIEQGYSQGQYTPARSYASRAHSIDEQASPSPYNASRNSTPHSLIIGNSPSPAARSPAARVVAHRHSVADPYQATPPRPHPLSQEVPRARSPLPELPVDHNMGYNQPAYRSREHLPMIKPRAISPGASASQPSSAPQSQRRPKSSYSLQYPVRAFESSDDSPLSTSRPQPRPALASNRSTPIRKSVSAATSPIAGPAPADSIPFGPDSFDVHNPHTSFRIPTSSAPNPSSPYHIHPDQALTPDRDDSRGPIVGWDGREIDPSDHLPVDSWAPEPIKKTPTKTYGLGRDKDFGPRSGENSPGMGQRLSKDTIVKFGRKSATPVPQPQVPELSPPNSRDRLRKSTSETSRAAPAMPLREHTNFNAIPDPYAQQEYSRGFRGDSPREYGNQQPRYDQGDQNYGGYAPELPPKVPFDHRRGSYVQEDDLSREIAGIDLGAATGSTRRMANGGSDNGRTSRDGRGRYY</sequence>
<feature type="compositionally biased region" description="Low complexity" evidence="1">
    <location>
        <begin position="758"/>
        <end position="773"/>
    </location>
</feature>
<dbReference type="Pfam" id="PF00168">
    <property type="entry name" value="C2"/>
    <property type="match status" value="1"/>
</dbReference>
<feature type="compositionally biased region" description="Basic and acidic residues" evidence="1">
    <location>
        <begin position="889"/>
        <end position="900"/>
    </location>
</feature>
<dbReference type="SUPFAM" id="SSF49562">
    <property type="entry name" value="C2 domain (Calcium/lipid-binding domain, CaLB)"/>
    <property type="match status" value="1"/>
</dbReference>
<dbReference type="InterPro" id="IPR052981">
    <property type="entry name" value="Ingression_C2_domain"/>
</dbReference>
<feature type="compositionally biased region" description="Basic and acidic residues" evidence="1">
    <location>
        <begin position="1087"/>
        <end position="1097"/>
    </location>
</feature>
<evidence type="ECO:0000259" key="2">
    <source>
        <dbReference type="PROSITE" id="PS50004"/>
    </source>
</evidence>
<dbReference type="AlphaFoldDB" id="A0A1V8SA00"/>
<keyword evidence="5" id="KW-1185">Reference proteome</keyword>
<evidence type="ECO:0000256" key="1">
    <source>
        <dbReference type="SAM" id="MobiDB-lite"/>
    </source>
</evidence>
<feature type="region of interest" description="Disordered" evidence="1">
    <location>
        <begin position="448"/>
        <end position="493"/>
    </location>
</feature>
<dbReference type="InterPro" id="IPR000182">
    <property type="entry name" value="GNAT_dom"/>
</dbReference>
<protein>
    <recommendedName>
        <fullName evidence="6">C2 domain-containing protein</fullName>
    </recommendedName>
</protein>
<evidence type="ECO:0000313" key="5">
    <source>
        <dbReference type="Proteomes" id="UP000192596"/>
    </source>
</evidence>
<evidence type="ECO:0000259" key="3">
    <source>
        <dbReference type="PROSITE" id="PS51186"/>
    </source>
</evidence>
<dbReference type="InParanoid" id="A0A1V8SA00"/>
<accession>A0A1V8SA00</accession>
<feature type="region of interest" description="Disordered" evidence="1">
    <location>
        <begin position="1063"/>
        <end position="1097"/>
    </location>
</feature>
<dbReference type="EMBL" id="NAJO01000079">
    <property type="protein sequence ID" value="OQN95760.1"/>
    <property type="molecule type" value="Genomic_DNA"/>
</dbReference>
<dbReference type="PANTHER" id="PTHR47052">
    <property type="entry name" value="CONSERVED SERINE PROLINE-RICH PROTEIN (AFU_ORTHOLOGUE AFUA_2G01790)"/>
    <property type="match status" value="1"/>
</dbReference>
<feature type="compositionally biased region" description="Polar residues" evidence="1">
    <location>
        <begin position="1020"/>
        <end position="1031"/>
    </location>
</feature>
<dbReference type="InterPro" id="IPR016181">
    <property type="entry name" value="Acyl_CoA_acyltransferase"/>
</dbReference>
<dbReference type="Gene3D" id="2.60.40.150">
    <property type="entry name" value="C2 domain"/>
    <property type="match status" value="1"/>
</dbReference>
<feature type="region of interest" description="Disordered" evidence="1">
    <location>
        <begin position="756"/>
        <end position="1049"/>
    </location>
</feature>
<name>A0A1V8SA00_9PEZI</name>
<dbReference type="CDD" id="cd04301">
    <property type="entry name" value="NAT_SF"/>
    <property type="match status" value="1"/>
</dbReference>
<proteinExistence type="predicted"/>
<feature type="region of interest" description="Disordered" evidence="1">
    <location>
        <begin position="346"/>
        <end position="435"/>
    </location>
</feature>
<reference evidence="5" key="1">
    <citation type="submission" date="2017-03" db="EMBL/GenBank/DDBJ databases">
        <title>Genomes of endolithic fungi from Antarctica.</title>
        <authorList>
            <person name="Coleine C."/>
            <person name="Masonjones S."/>
            <person name="Stajich J.E."/>
        </authorList>
    </citation>
    <scope>NUCLEOTIDE SEQUENCE [LARGE SCALE GENOMIC DNA]</scope>
    <source>
        <strain evidence="5">CCFEE 5527</strain>
    </source>
</reference>
<feature type="compositionally biased region" description="Polar residues" evidence="1">
    <location>
        <begin position="810"/>
        <end position="824"/>
    </location>
</feature>
<dbReference type="PROSITE" id="PS50004">
    <property type="entry name" value="C2"/>
    <property type="match status" value="1"/>
</dbReference>
<organism evidence="4 5">
    <name type="scientific">Cryoendolithus antarcticus</name>
    <dbReference type="NCBI Taxonomy" id="1507870"/>
    <lineage>
        <taxon>Eukaryota</taxon>
        <taxon>Fungi</taxon>
        <taxon>Dikarya</taxon>
        <taxon>Ascomycota</taxon>
        <taxon>Pezizomycotina</taxon>
        <taxon>Dothideomycetes</taxon>
        <taxon>Dothideomycetidae</taxon>
        <taxon>Cladosporiales</taxon>
        <taxon>Cladosporiaceae</taxon>
        <taxon>Cryoendolithus</taxon>
    </lineage>
</organism>
<feature type="domain" description="N-acetyltransferase" evidence="3">
    <location>
        <begin position="21"/>
        <end position="182"/>
    </location>
</feature>
<dbReference type="PROSITE" id="PS51186">
    <property type="entry name" value="GNAT"/>
    <property type="match status" value="1"/>
</dbReference>
<feature type="domain" description="C2" evidence="2">
    <location>
        <begin position="202"/>
        <end position="323"/>
    </location>
</feature>
<dbReference type="Pfam" id="PF13302">
    <property type="entry name" value="Acetyltransf_3"/>
    <property type="match status" value="1"/>
</dbReference>
<feature type="region of interest" description="Disordered" evidence="1">
    <location>
        <begin position="506"/>
        <end position="623"/>
    </location>
</feature>
<feature type="compositionally biased region" description="Polar residues" evidence="1">
    <location>
        <begin position="848"/>
        <end position="861"/>
    </location>
</feature>
<dbReference type="STRING" id="1507870.A0A1V8SA00"/>
<gene>
    <name evidence="4" type="ORF">B0A48_17950</name>
</gene>
<dbReference type="InterPro" id="IPR035892">
    <property type="entry name" value="C2_domain_sf"/>
</dbReference>
<evidence type="ECO:0008006" key="6">
    <source>
        <dbReference type="Google" id="ProtNLM"/>
    </source>
</evidence>
<dbReference type="Gene3D" id="3.40.630.30">
    <property type="match status" value="1"/>
</dbReference>
<feature type="region of interest" description="Disordered" evidence="1">
    <location>
        <begin position="644"/>
        <end position="740"/>
    </location>
</feature>
<feature type="compositionally biased region" description="Polar residues" evidence="1">
    <location>
        <begin position="660"/>
        <end position="682"/>
    </location>
</feature>
<dbReference type="PANTHER" id="PTHR47052:SF3">
    <property type="entry name" value="INGRESSION PROTEIN 1"/>
    <property type="match status" value="1"/>
</dbReference>
<dbReference type="SMART" id="SM00239">
    <property type="entry name" value="C2"/>
    <property type="match status" value="1"/>
</dbReference>
<evidence type="ECO:0000313" key="4">
    <source>
        <dbReference type="EMBL" id="OQN95760.1"/>
    </source>
</evidence>
<dbReference type="Proteomes" id="UP000192596">
    <property type="component" value="Unassembled WGS sequence"/>
</dbReference>